<evidence type="ECO:0000256" key="8">
    <source>
        <dbReference type="SAM" id="MobiDB-lite"/>
    </source>
</evidence>
<feature type="binding site" evidence="5">
    <location>
        <position position="105"/>
    </location>
    <ligand>
        <name>Zn(2+)</name>
        <dbReference type="ChEBI" id="CHEBI:29105"/>
        <label>1</label>
    </ligand>
</feature>
<proteinExistence type="inferred from homology"/>
<dbReference type="AlphaFoldDB" id="A0A974HDH6"/>
<evidence type="ECO:0000256" key="4">
    <source>
        <dbReference type="PIRNR" id="PIRNR036514"/>
    </source>
</evidence>
<dbReference type="GO" id="GO:0043066">
    <property type="term" value="P:negative regulation of apoptotic process"/>
    <property type="evidence" value="ECO:0007669"/>
    <property type="project" value="TreeGrafter"/>
</dbReference>
<dbReference type="OMA" id="TIHHPWM"/>
<dbReference type="EMBL" id="CM004478">
    <property type="protein sequence ID" value="OCT73486.1"/>
    <property type="molecule type" value="Genomic_DNA"/>
</dbReference>
<dbReference type="GO" id="GO:0005634">
    <property type="term" value="C:nucleus"/>
    <property type="evidence" value="ECO:0007669"/>
    <property type="project" value="TreeGrafter"/>
</dbReference>
<dbReference type="InterPro" id="IPR003090">
    <property type="entry name" value="Alpha-crystallin_N"/>
</dbReference>
<dbReference type="GO" id="GO:0046872">
    <property type="term" value="F:metal ion binding"/>
    <property type="evidence" value="ECO:0007669"/>
    <property type="project" value="UniProtKB-KW"/>
</dbReference>
<dbReference type="InterPro" id="IPR055269">
    <property type="entry name" value="Alpha-crystallin/HSP_16"/>
</dbReference>
<gene>
    <name evidence="10" type="ORF">XELAEV_18036463mg</name>
</gene>
<evidence type="ECO:0000256" key="6">
    <source>
        <dbReference type="PROSITE-ProRule" id="PRU00285"/>
    </source>
</evidence>
<evidence type="ECO:0000256" key="3">
    <source>
        <dbReference type="ARBA" id="ARBA00022833"/>
    </source>
</evidence>
<feature type="domain" description="SHSP" evidence="9">
    <location>
        <begin position="57"/>
        <end position="166"/>
    </location>
</feature>
<dbReference type="GO" id="GO:0051082">
    <property type="term" value="F:unfolded protein binding"/>
    <property type="evidence" value="ECO:0007669"/>
    <property type="project" value="TreeGrafter"/>
</dbReference>
<reference evidence="11" key="1">
    <citation type="journal article" date="2016" name="Nature">
        <title>Genome evolution in the allotetraploid frog Xenopus laevis.</title>
        <authorList>
            <person name="Session A.M."/>
            <person name="Uno Y."/>
            <person name="Kwon T."/>
            <person name="Chapman J.A."/>
            <person name="Toyoda A."/>
            <person name="Takahashi S."/>
            <person name="Fukui A."/>
            <person name="Hikosaka A."/>
            <person name="Suzuki A."/>
            <person name="Kondo M."/>
            <person name="van Heeringen S.J."/>
            <person name="Quigley I."/>
            <person name="Heinz S."/>
            <person name="Ogino H."/>
            <person name="Ochi H."/>
            <person name="Hellsten U."/>
            <person name="Lyons J.B."/>
            <person name="Simakov O."/>
            <person name="Putnam N."/>
            <person name="Stites J."/>
            <person name="Kuroki Y."/>
            <person name="Tanaka T."/>
            <person name="Michiue T."/>
            <person name="Watanabe M."/>
            <person name="Bogdanovic O."/>
            <person name="Lister R."/>
            <person name="Georgiou G."/>
            <person name="Paranjpe S.S."/>
            <person name="van Kruijsbergen I."/>
            <person name="Shu S."/>
            <person name="Carlson J."/>
            <person name="Kinoshita T."/>
            <person name="Ohta Y."/>
            <person name="Mawaribuchi S."/>
            <person name="Jenkins J."/>
            <person name="Grimwood J."/>
            <person name="Schmutz J."/>
            <person name="Mitros T."/>
            <person name="Mozaffari S.V."/>
            <person name="Suzuki Y."/>
            <person name="Haramoto Y."/>
            <person name="Yamamoto T.S."/>
            <person name="Takagi C."/>
            <person name="Heald R."/>
            <person name="Miller K."/>
            <person name="Haudenschild C."/>
            <person name="Kitzman J."/>
            <person name="Nakayama T."/>
            <person name="Izutsu Y."/>
            <person name="Robert J."/>
            <person name="Fortriede J."/>
            <person name="Burns K."/>
            <person name="Lotay V."/>
            <person name="Karimi K."/>
            <person name="Yasuoka Y."/>
            <person name="Dichmann D.S."/>
            <person name="Flajnik M.F."/>
            <person name="Houston D.W."/>
            <person name="Shendure J."/>
            <person name="DuPasquier L."/>
            <person name="Vize P.D."/>
            <person name="Zorn A.M."/>
            <person name="Ito M."/>
            <person name="Marcotte E.M."/>
            <person name="Wallingford J.B."/>
            <person name="Ito Y."/>
            <person name="Asashima M."/>
            <person name="Ueno N."/>
            <person name="Matsuda Y."/>
            <person name="Veenstra G.J."/>
            <person name="Fujiyama A."/>
            <person name="Harland R.M."/>
            <person name="Taira M."/>
            <person name="Rokhsar D.S."/>
        </authorList>
    </citation>
    <scope>NUCLEOTIDE SEQUENCE [LARGE SCALE GENOMIC DNA]</scope>
    <source>
        <strain evidence="11">J</strain>
    </source>
</reference>
<keyword evidence="1" id="KW-0273">Eye lens protein</keyword>
<dbReference type="PANTHER" id="PTHR45640">
    <property type="entry name" value="HEAT SHOCK PROTEIN HSP-12.2-RELATED"/>
    <property type="match status" value="1"/>
</dbReference>
<dbReference type="Pfam" id="PF00011">
    <property type="entry name" value="HSP20"/>
    <property type="match status" value="1"/>
</dbReference>
<evidence type="ECO:0000256" key="7">
    <source>
        <dbReference type="RuleBase" id="RU003616"/>
    </source>
</evidence>
<dbReference type="Pfam" id="PF00525">
    <property type="entry name" value="Crystallin"/>
    <property type="match status" value="1"/>
</dbReference>
<feature type="compositionally biased region" description="Basic and acidic residues" evidence="8">
    <location>
        <begin position="155"/>
        <end position="168"/>
    </location>
</feature>
<organism evidence="10 11">
    <name type="scientific">Xenopus laevis</name>
    <name type="common">African clawed frog</name>
    <dbReference type="NCBI Taxonomy" id="8355"/>
    <lineage>
        <taxon>Eukaryota</taxon>
        <taxon>Metazoa</taxon>
        <taxon>Chordata</taxon>
        <taxon>Craniata</taxon>
        <taxon>Vertebrata</taxon>
        <taxon>Euteleostomi</taxon>
        <taxon>Amphibia</taxon>
        <taxon>Batrachia</taxon>
        <taxon>Anura</taxon>
        <taxon>Pipoidea</taxon>
        <taxon>Pipidae</taxon>
        <taxon>Xenopodinae</taxon>
        <taxon>Xenopus</taxon>
        <taxon>Xenopus</taxon>
    </lineage>
</organism>
<evidence type="ECO:0000256" key="5">
    <source>
        <dbReference type="PIRSR" id="PIRSR036514-1"/>
    </source>
</evidence>
<keyword evidence="2 5" id="KW-0479">Metal-binding</keyword>
<name>A0A974HDH6_XENLA</name>
<accession>A0A974HDH6</accession>
<sequence>MDVTIHHPWMRRPPLSPSFFPSRILGQRFGEGVLESDLFPAMPMPMTLSPYYYSSPSIPQPSEVGLSEVKLDKDQFSVLLDVKHFSPEELNVKVVGDSVEVHAKHEERPDEHGFISREFHRRYKIPPTVNPGAISSALSAEGLLSIQAPVTASGKQEERSIPIARKDK</sequence>
<evidence type="ECO:0000256" key="2">
    <source>
        <dbReference type="ARBA" id="ARBA00022723"/>
    </source>
</evidence>
<comment type="similarity">
    <text evidence="4 6 7">Belongs to the small heat shock protein (HSP20) family.</text>
</comment>
<feature type="region of interest" description="Disordered" evidence="8">
    <location>
        <begin position="148"/>
        <end position="168"/>
    </location>
</feature>
<keyword evidence="3 5" id="KW-0862">Zinc</keyword>
<dbReference type="PRINTS" id="PR00299">
    <property type="entry name" value="ACRYSTALLIN"/>
</dbReference>
<dbReference type="PANTHER" id="PTHR45640:SF36">
    <property type="entry name" value="HEAT SHOCK PROTEIN BETA-6"/>
    <property type="match status" value="1"/>
</dbReference>
<dbReference type="CDD" id="cd06478">
    <property type="entry name" value="ACD_HspB4-5-6"/>
    <property type="match status" value="1"/>
</dbReference>
<dbReference type="GO" id="GO:0042026">
    <property type="term" value="P:protein refolding"/>
    <property type="evidence" value="ECO:0007669"/>
    <property type="project" value="TreeGrafter"/>
</dbReference>
<dbReference type="GO" id="GO:0009408">
    <property type="term" value="P:response to heat"/>
    <property type="evidence" value="ECO:0007669"/>
    <property type="project" value="TreeGrafter"/>
</dbReference>
<dbReference type="InterPro" id="IPR002068">
    <property type="entry name" value="A-crystallin/Hsp20_dom"/>
</dbReference>
<dbReference type="GO" id="GO:0005737">
    <property type="term" value="C:cytoplasm"/>
    <property type="evidence" value="ECO:0007669"/>
    <property type="project" value="TreeGrafter"/>
</dbReference>
<evidence type="ECO:0000259" key="9">
    <source>
        <dbReference type="PROSITE" id="PS01031"/>
    </source>
</evidence>
<evidence type="ECO:0000313" key="11">
    <source>
        <dbReference type="Proteomes" id="UP000694892"/>
    </source>
</evidence>
<dbReference type="Gene3D" id="2.60.40.790">
    <property type="match status" value="1"/>
</dbReference>
<dbReference type="PIRSF" id="PIRSF036514">
    <property type="entry name" value="Sm_HSP_B1"/>
    <property type="match status" value="1"/>
</dbReference>
<dbReference type="Proteomes" id="UP000694892">
    <property type="component" value="Chromosome 7L"/>
</dbReference>
<feature type="binding site" evidence="5">
    <location>
        <position position="112"/>
    </location>
    <ligand>
        <name>Zn(2+)</name>
        <dbReference type="ChEBI" id="CHEBI:29105"/>
        <label>1</label>
    </ligand>
</feature>
<dbReference type="PROSITE" id="PS01031">
    <property type="entry name" value="SHSP"/>
    <property type="match status" value="1"/>
</dbReference>
<dbReference type="SUPFAM" id="SSF49764">
    <property type="entry name" value="HSP20-like chaperones"/>
    <property type="match status" value="1"/>
</dbReference>
<evidence type="ECO:0000313" key="10">
    <source>
        <dbReference type="EMBL" id="OCT73486.1"/>
    </source>
</evidence>
<protein>
    <recommendedName>
        <fullName evidence="9">SHSP domain-containing protein</fullName>
    </recommendedName>
</protein>
<evidence type="ECO:0000256" key="1">
    <source>
        <dbReference type="ARBA" id="ARBA00022613"/>
    </source>
</evidence>
<dbReference type="InterPro" id="IPR001436">
    <property type="entry name" value="Alpha-crystallin/sHSP_animal"/>
</dbReference>
<dbReference type="InterPro" id="IPR008978">
    <property type="entry name" value="HSP20-like_chaperone"/>
</dbReference>
<dbReference type="GO" id="GO:0005212">
    <property type="term" value="F:structural constituent of eye lens"/>
    <property type="evidence" value="ECO:0007669"/>
    <property type="project" value="UniProtKB-KW"/>
</dbReference>
<feature type="binding site" evidence="5">
    <location>
        <position position="107"/>
    </location>
    <ligand>
        <name>Zn(2+)</name>
        <dbReference type="ChEBI" id="CHEBI:29105"/>
        <label>2</label>
    </ligand>
</feature>